<feature type="domain" description="Recombinase" evidence="1">
    <location>
        <begin position="184"/>
        <end position="345"/>
    </location>
</feature>
<dbReference type="InterPro" id="IPR050639">
    <property type="entry name" value="SSR_resolvase"/>
</dbReference>
<dbReference type="AlphaFoldDB" id="A0A6V8KW08"/>
<dbReference type="Pfam" id="PF07508">
    <property type="entry name" value="Recombinase"/>
    <property type="match status" value="1"/>
</dbReference>
<dbReference type="PANTHER" id="PTHR30461:SF23">
    <property type="entry name" value="DNA RECOMBINASE-RELATED"/>
    <property type="match status" value="1"/>
</dbReference>
<sequence length="596" mass="66812">MTIDVPRLQRDVAKLAFDPPNLRFAFYGRVSTEDNQDPEASKNWQITRANALIEPRGGLIVAQFFDIGMSRSLPWKRRPRASALLDALADPNRGFDAVVIGEPQRAFYGNQYGLTMPVFTHYGVQLWVPEVGGPIDPDSEAHDLIMSVFGGMSKGERSRVKIRVRTAMAAQAKIEGRFLGGRPPYGYRLTDAGPHPNPAKAADGKRLHKLEPDPATGPVVKRIFALYLSGLGIFTIAERLTRDGISSPSAADPGRNRHRTGEGWAKSAIKAILANPRYTGRQVWNKQRKDEVLLDVDDVALGYETRMRWNDADTWVWSDTVVHEPLVTVEDFEAARRIATQHGRDRKTRQRVRVRRAYTLRGLLLCGLCGRKMQGQYSHDAAYYRCRYPAEYALANHVQHPRNVYLREQDLLPLLDEWLAQAFAPQRVADTVRELHTAQPRQAVQVKPVEDDTAAVIAACDEKLARYRAIAEAGGDPATIAGWIAEVNAERAAALARRPAPKVETTKITRLSETDIERLTRTFDRVRDMIRRAEAETKGEVYRQLRLTLTYHPGNNEIRVEASPDPDSCGVLVRVRGSTQTDAQQGPRLVRTIPLA</sequence>
<dbReference type="EMBL" id="BLPG01000001">
    <property type="protein sequence ID" value="GFJ87560.1"/>
    <property type="molecule type" value="Genomic_DNA"/>
</dbReference>
<dbReference type="GO" id="GO:0003677">
    <property type="term" value="F:DNA binding"/>
    <property type="evidence" value="ECO:0007669"/>
    <property type="project" value="InterPro"/>
</dbReference>
<dbReference type="PROSITE" id="PS51737">
    <property type="entry name" value="RECOMBINASE_DNA_BIND"/>
    <property type="match status" value="1"/>
</dbReference>
<name>A0A6V8KW08_9ACTN</name>
<protein>
    <submittedName>
        <fullName evidence="2">Putative recombinase</fullName>
    </submittedName>
</protein>
<reference evidence="2 3" key="1">
    <citation type="submission" date="2020-03" db="EMBL/GenBank/DDBJ databases">
        <title>Whole genome shotgun sequence of Phytohabitans rumicis NBRC 108638.</title>
        <authorList>
            <person name="Komaki H."/>
            <person name="Tamura T."/>
        </authorList>
    </citation>
    <scope>NUCLEOTIDE SEQUENCE [LARGE SCALE GENOMIC DNA]</scope>
    <source>
        <strain evidence="2 3">NBRC 108638</strain>
    </source>
</reference>
<dbReference type="Pfam" id="PF13408">
    <property type="entry name" value="Zn_ribbon_recom"/>
    <property type="match status" value="1"/>
</dbReference>
<comment type="caution">
    <text evidence="2">The sequence shown here is derived from an EMBL/GenBank/DDBJ whole genome shotgun (WGS) entry which is preliminary data.</text>
</comment>
<accession>A0A6V8KW08</accession>
<reference evidence="2 3" key="2">
    <citation type="submission" date="2020-03" db="EMBL/GenBank/DDBJ databases">
        <authorList>
            <person name="Ichikawa N."/>
            <person name="Kimura A."/>
            <person name="Kitahashi Y."/>
            <person name="Uohara A."/>
        </authorList>
    </citation>
    <scope>NUCLEOTIDE SEQUENCE [LARGE SCALE GENOMIC DNA]</scope>
    <source>
        <strain evidence="2 3">NBRC 108638</strain>
    </source>
</reference>
<dbReference type="InterPro" id="IPR006119">
    <property type="entry name" value="Resolv_N"/>
</dbReference>
<dbReference type="InterPro" id="IPR036162">
    <property type="entry name" value="Resolvase-like_N_sf"/>
</dbReference>
<dbReference type="Pfam" id="PF00239">
    <property type="entry name" value="Resolvase"/>
    <property type="match status" value="1"/>
</dbReference>
<dbReference type="CDD" id="cd00338">
    <property type="entry name" value="Ser_Recombinase"/>
    <property type="match status" value="1"/>
</dbReference>
<organism evidence="2 3">
    <name type="scientific">Phytohabitans rumicis</name>
    <dbReference type="NCBI Taxonomy" id="1076125"/>
    <lineage>
        <taxon>Bacteria</taxon>
        <taxon>Bacillati</taxon>
        <taxon>Actinomycetota</taxon>
        <taxon>Actinomycetes</taxon>
        <taxon>Micromonosporales</taxon>
        <taxon>Micromonosporaceae</taxon>
    </lineage>
</organism>
<dbReference type="InterPro" id="IPR025827">
    <property type="entry name" value="Zn_ribbon_recom_dom"/>
</dbReference>
<dbReference type="SUPFAM" id="SSF53041">
    <property type="entry name" value="Resolvase-like"/>
    <property type="match status" value="1"/>
</dbReference>
<dbReference type="InterPro" id="IPR038109">
    <property type="entry name" value="DNA_bind_recomb_sf"/>
</dbReference>
<keyword evidence="3" id="KW-1185">Reference proteome</keyword>
<dbReference type="Gene3D" id="3.90.1750.20">
    <property type="entry name" value="Putative Large Serine Recombinase, Chain B, Domain 2"/>
    <property type="match status" value="1"/>
</dbReference>
<evidence type="ECO:0000313" key="2">
    <source>
        <dbReference type="EMBL" id="GFJ87560.1"/>
    </source>
</evidence>
<dbReference type="Gene3D" id="3.40.50.1390">
    <property type="entry name" value="Resolvase, N-terminal catalytic domain"/>
    <property type="match status" value="1"/>
</dbReference>
<dbReference type="SMART" id="SM00857">
    <property type="entry name" value="Resolvase"/>
    <property type="match status" value="1"/>
</dbReference>
<dbReference type="InterPro" id="IPR011109">
    <property type="entry name" value="DNA_bind_recombinase_dom"/>
</dbReference>
<dbReference type="GO" id="GO:0000150">
    <property type="term" value="F:DNA strand exchange activity"/>
    <property type="evidence" value="ECO:0007669"/>
    <property type="project" value="InterPro"/>
</dbReference>
<evidence type="ECO:0000313" key="3">
    <source>
        <dbReference type="Proteomes" id="UP000482960"/>
    </source>
</evidence>
<dbReference type="PANTHER" id="PTHR30461">
    <property type="entry name" value="DNA-INVERTASE FROM LAMBDOID PROPHAGE"/>
    <property type="match status" value="1"/>
</dbReference>
<proteinExistence type="predicted"/>
<evidence type="ECO:0000259" key="1">
    <source>
        <dbReference type="PROSITE" id="PS51737"/>
    </source>
</evidence>
<dbReference type="RefSeq" id="WP_173074562.1">
    <property type="nucleotide sequence ID" value="NZ_BLPG01000001.1"/>
</dbReference>
<dbReference type="Proteomes" id="UP000482960">
    <property type="component" value="Unassembled WGS sequence"/>
</dbReference>
<gene>
    <name evidence="2" type="ORF">Prum_012020</name>
</gene>